<dbReference type="CDD" id="cd02440">
    <property type="entry name" value="AdoMet_MTases"/>
    <property type="match status" value="1"/>
</dbReference>
<dbReference type="Proteomes" id="UP000808914">
    <property type="component" value="Unassembled WGS sequence"/>
</dbReference>
<accession>A0ABS2Q2C0</accession>
<evidence type="ECO:0000313" key="8">
    <source>
        <dbReference type="Proteomes" id="UP000808914"/>
    </source>
</evidence>
<dbReference type="RefSeq" id="WP_205004243.1">
    <property type="nucleotide sequence ID" value="NZ_JAFBER010000019.1"/>
</dbReference>
<dbReference type="InterPro" id="IPR041698">
    <property type="entry name" value="Methyltransf_25"/>
</dbReference>
<protein>
    <submittedName>
        <fullName evidence="7">SAM-dependent methyltransferase</fullName>
    </submittedName>
</protein>
<organism evidence="7 8">
    <name type="scientific">Scopulibacillus daqui</name>
    <dbReference type="NCBI Taxonomy" id="1469162"/>
    <lineage>
        <taxon>Bacteria</taxon>
        <taxon>Bacillati</taxon>
        <taxon>Bacillota</taxon>
        <taxon>Bacilli</taxon>
        <taxon>Bacillales</taxon>
        <taxon>Sporolactobacillaceae</taxon>
        <taxon>Scopulibacillus</taxon>
    </lineage>
</organism>
<comment type="caution">
    <text evidence="7">The sequence shown here is derived from an EMBL/GenBank/DDBJ whole genome shotgun (WGS) entry which is preliminary data.</text>
</comment>
<dbReference type="Gene3D" id="3.40.50.150">
    <property type="entry name" value="Vaccinia Virus protein VP39"/>
    <property type="match status" value="1"/>
</dbReference>
<dbReference type="PANTHER" id="PTHR44307:SF2">
    <property type="entry name" value="PHOSPHOETHANOLAMINE METHYLTRANSFERASE ISOFORM X1"/>
    <property type="match status" value="1"/>
</dbReference>
<dbReference type="PANTHER" id="PTHR44307">
    <property type="entry name" value="PHOSPHOETHANOLAMINE METHYLTRANSFERASE"/>
    <property type="match status" value="1"/>
</dbReference>
<comment type="pathway">
    <text evidence="1">Lipid metabolism.</text>
</comment>
<feature type="domain" description="Methyltransferase" evidence="6">
    <location>
        <begin position="41"/>
        <end position="133"/>
    </location>
</feature>
<keyword evidence="3" id="KW-0808">Transferase</keyword>
<proteinExistence type="predicted"/>
<keyword evidence="8" id="KW-1185">Reference proteome</keyword>
<dbReference type="GO" id="GO:0032259">
    <property type="term" value="P:methylation"/>
    <property type="evidence" value="ECO:0007669"/>
    <property type="project" value="UniProtKB-KW"/>
</dbReference>
<dbReference type="EMBL" id="JAFBER010000019">
    <property type="protein sequence ID" value="MBM7646358.1"/>
    <property type="molecule type" value="Genomic_DNA"/>
</dbReference>
<evidence type="ECO:0000256" key="1">
    <source>
        <dbReference type="ARBA" id="ARBA00005189"/>
    </source>
</evidence>
<keyword evidence="2 7" id="KW-0489">Methyltransferase</keyword>
<evidence type="ECO:0000256" key="4">
    <source>
        <dbReference type="ARBA" id="ARBA00025707"/>
    </source>
</evidence>
<gene>
    <name evidence="7" type="ORF">JOD45_002586</name>
</gene>
<evidence type="ECO:0000256" key="2">
    <source>
        <dbReference type="ARBA" id="ARBA00022603"/>
    </source>
</evidence>
<name>A0ABS2Q2C0_9BACL</name>
<dbReference type="GO" id="GO:0008168">
    <property type="term" value="F:methyltransferase activity"/>
    <property type="evidence" value="ECO:0007669"/>
    <property type="project" value="UniProtKB-KW"/>
</dbReference>
<evidence type="ECO:0000313" key="7">
    <source>
        <dbReference type="EMBL" id="MBM7646358.1"/>
    </source>
</evidence>
<dbReference type="SUPFAM" id="SSF53335">
    <property type="entry name" value="S-adenosyl-L-methionine-dependent methyltransferases"/>
    <property type="match status" value="1"/>
</dbReference>
<reference evidence="7 8" key="1">
    <citation type="submission" date="2021-01" db="EMBL/GenBank/DDBJ databases">
        <title>Genomic Encyclopedia of Type Strains, Phase IV (KMG-IV): sequencing the most valuable type-strain genomes for metagenomic binning, comparative biology and taxonomic classification.</title>
        <authorList>
            <person name="Goeker M."/>
        </authorList>
    </citation>
    <scope>NUCLEOTIDE SEQUENCE [LARGE SCALE GENOMIC DNA]</scope>
    <source>
        <strain evidence="7 8">DSM 28236</strain>
    </source>
</reference>
<sequence>MNNRRYIDFLAKMGISSAHPGGKPLTEALFYHVQLGENEKILDVGCGTGETSFYIANKYRCDVTGIDLHPEMVRKAQERSKNSSVPFQIIQGNVEKMPFKEQSFDKILSESVTVFTNIPVTLKEYCRILKTGGQALAIEMTVEKPLEEKDAQEIQNLYGATKLLTVNEWINEFNQAGFSQVDVIRGEKIIAGPQSISDVSTFNFSNHLDLEAFEVWWDHIQLMDKYRGVLGYRIYKAIK</sequence>
<dbReference type="InterPro" id="IPR029063">
    <property type="entry name" value="SAM-dependent_MTases_sf"/>
</dbReference>
<evidence type="ECO:0000259" key="6">
    <source>
        <dbReference type="Pfam" id="PF13649"/>
    </source>
</evidence>
<comment type="pathway">
    <text evidence="4">Phospholipid metabolism.</text>
</comment>
<dbReference type="Pfam" id="PF13649">
    <property type="entry name" value="Methyltransf_25"/>
    <property type="match status" value="1"/>
</dbReference>
<evidence type="ECO:0000256" key="3">
    <source>
        <dbReference type="ARBA" id="ARBA00022679"/>
    </source>
</evidence>
<comment type="catalytic activity">
    <reaction evidence="5">
        <text>phosphoethanolamine + S-adenosyl-L-methionine = N-methylethanolamine phosphate + S-adenosyl-L-homocysteine + H(+)</text>
        <dbReference type="Rhea" id="RHEA:20365"/>
        <dbReference type="ChEBI" id="CHEBI:15378"/>
        <dbReference type="ChEBI" id="CHEBI:57781"/>
        <dbReference type="ChEBI" id="CHEBI:57856"/>
        <dbReference type="ChEBI" id="CHEBI:58190"/>
        <dbReference type="ChEBI" id="CHEBI:59789"/>
        <dbReference type="EC" id="2.1.1.103"/>
    </reaction>
    <physiologicalReaction direction="left-to-right" evidence="5">
        <dbReference type="Rhea" id="RHEA:20366"/>
    </physiologicalReaction>
</comment>
<evidence type="ECO:0000256" key="5">
    <source>
        <dbReference type="ARBA" id="ARBA00047622"/>
    </source>
</evidence>